<evidence type="ECO:0000256" key="1">
    <source>
        <dbReference type="ARBA" id="ARBA00005254"/>
    </source>
</evidence>
<comment type="similarity">
    <text evidence="1">Belongs to the enoyl-CoA hydratase/isomerase family.</text>
</comment>
<evidence type="ECO:0000313" key="2">
    <source>
        <dbReference type="EMBL" id="GAF04508.1"/>
    </source>
</evidence>
<dbReference type="InterPro" id="IPR014748">
    <property type="entry name" value="Enoyl-CoA_hydra_C"/>
</dbReference>
<dbReference type="InterPro" id="IPR029045">
    <property type="entry name" value="ClpP/crotonase-like_dom_sf"/>
</dbReference>
<evidence type="ECO:0000313" key="3">
    <source>
        <dbReference type="Proteomes" id="UP000019402"/>
    </source>
</evidence>
<dbReference type="SUPFAM" id="SSF52096">
    <property type="entry name" value="ClpP/crotonase"/>
    <property type="match status" value="1"/>
</dbReference>
<protein>
    <submittedName>
        <fullName evidence="2">Enoyl-CoA hydratase</fullName>
    </submittedName>
</protein>
<keyword evidence="3" id="KW-1185">Reference proteome</keyword>
<proteinExistence type="inferred from homology"/>
<gene>
    <name evidence="2" type="ORF">JCM21142_83216</name>
</gene>
<comment type="caution">
    <text evidence="2">The sequence shown here is derived from an EMBL/GenBank/DDBJ whole genome shotgun (WGS) entry which is preliminary data.</text>
</comment>
<dbReference type="Proteomes" id="UP000019402">
    <property type="component" value="Unassembled WGS sequence"/>
</dbReference>
<dbReference type="AlphaFoldDB" id="W7YAB6"/>
<reference evidence="2 3" key="1">
    <citation type="journal article" date="2014" name="Genome Announc.">
        <title>Draft Genome Sequence of Cytophaga fermentans JCM 21142T, a Facultative Anaerobe Isolated from Marine Mud.</title>
        <authorList>
            <person name="Starns D."/>
            <person name="Oshima K."/>
            <person name="Suda W."/>
            <person name="Iino T."/>
            <person name="Yuki M."/>
            <person name="Inoue J."/>
            <person name="Kitamura K."/>
            <person name="Iida T."/>
            <person name="Darby A."/>
            <person name="Hattori M."/>
            <person name="Ohkuma M."/>
        </authorList>
    </citation>
    <scope>NUCLEOTIDE SEQUENCE [LARGE SCALE GENOMIC DNA]</scope>
    <source>
        <strain evidence="2 3">JCM 21142</strain>
    </source>
</reference>
<dbReference type="EMBL" id="BAMD01000047">
    <property type="protein sequence ID" value="GAF04508.1"/>
    <property type="molecule type" value="Genomic_DNA"/>
</dbReference>
<accession>W7YAB6</accession>
<sequence>MTLEEGLKLEGELVEPLYDTEDAKEGSLAFVEKRVPKFK</sequence>
<dbReference type="Gene3D" id="1.10.12.10">
    <property type="entry name" value="Lyase 2-enoyl-coa Hydratase, Chain A, domain 2"/>
    <property type="match status" value="1"/>
</dbReference>
<name>W7YAB6_9BACT</name>
<organism evidence="2 3">
    <name type="scientific">Saccharicrinis fermentans DSM 9555 = JCM 21142</name>
    <dbReference type="NCBI Taxonomy" id="869213"/>
    <lineage>
        <taxon>Bacteria</taxon>
        <taxon>Pseudomonadati</taxon>
        <taxon>Bacteroidota</taxon>
        <taxon>Bacteroidia</taxon>
        <taxon>Marinilabiliales</taxon>
        <taxon>Marinilabiliaceae</taxon>
        <taxon>Saccharicrinis</taxon>
    </lineage>
</organism>